<sequence>MFSEANHHPSHTEQGLTIEPSDTGTRKQIIEKSSYINLKEKTTEVSTQNYPQEIVEDSEDDFNYEDPIITELLDKDWDKELQMHKKSPNDKAAQFDINNAIIGAEGEKKDSQGDLQFSQALKQPAFTPAWSVEECESDMLVVQQDISRPLLKGDTSVNRTSGIQDSTTNSEEEEETTSIYNRFQTLQNLEDEETLPPELQIQISNEAETQA</sequence>
<dbReference type="Proteomes" id="UP001293254">
    <property type="component" value="Unassembled WGS sequence"/>
</dbReference>
<dbReference type="AlphaFoldDB" id="A0AAE2CT27"/>
<comment type="caution">
    <text evidence="2">The sequence shown here is derived from an EMBL/GenBank/DDBJ whole genome shotgun (WGS) entry which is preliminary data.</text>
</comment>
<feature type="compositionally biased region" description="Basic and acidic residues" evidence="1">
    <location>
        <begin position="1"/>
        <end position="11"/>
    </location>
</feature>
<reference evidence="2" key="2">
    <citation type="journal article" date="2024" name="Plant">
        <title>Genomic evolution and insights into agronomic trait innovations of Sesamum species.</title>
        <authorList>
            <person name="Miao H."/>
            <person name="Wang L."/>
            <person name="Qu L."/>
            <person name="Liu H."/>
            <person name="Sun Y."/>
            <person name="Le M."/>
            <person name="Wang Q."/>
            <person name="Wei S."/>
            <person name="Zheng Y."/>
            <person name="Lin W."/>
            <person name="Duan Y."/>
            <person name="Cao H."/>
            <person name="Xiong S."/>
            <person name="Wang X."/>
            <person name="Wei L."/>
            <person name="Li C."/>
            <person name="Ma Q."/>
            <person name="Ju M."/>
            <person name="Zhao R."/>
            <person name="Li G."/>
            <person name="Mu C."/>
            <person name="Tian Q."/>
            <person name="Mei H."/>
            <person name="Zhang T."/>
            <person name="Gao T."/>
            <person name="Zhang H."/>
        </authorList>
    </citation>
    <scope>NUCLEOTIDE SEQUENCE</scope>
    <source>
        <strain evidence="2">3651</strain>
    </source>
</reference>
<accession>A0AAE2CT27</accession>
<feature type="compositionally biased region" description="Polar residues" evidence="1">
    <location>
        <begin position="179"/>
        <end position="188"/>
    </location>
</feature>
<feature type="compositionally biased region" description="Polar residues" evidence="1">
    <location>
        <begin position="201"/>
        <end position="211"/>
    </location>
</feature>
<feature type="compositionally biased region" description="Polar residues" evidence="1">
    <location>
        <begin position="12"/>
        <end position="23"/>
    </location>
</feature>
<name>A0AAE2CT27_9LAMI</name>
<reference evidence="2" key="1">
    <citation type="submission" date="2020-06" db="EMBL/GenBank/DDBJ databases">
        <authorList>
            <person name="Li T."/>
            <person name="Hu X."/>
            <person name="Zhang T."/>
            <person name="Song X."/>
            <person name="Zhang H."/>
            <person name="Dai N."/>
            <person name="Sheng W."/>
            <person name="Hou X."/>
            <person name="Wei L."/>
        </authorList>
    </citation>
    <scope>NUCLEOTIDE SEQUENCE</scope>
    <source>
        <strain evidence="2">3651</strain>
        <tissue evidence="2">Leaf</tissue>
    </source>
</reference>
<evidence type="ECO:0000313" key="2">
    <source>
        <dbReference type="EMBL" id="KAK4433490.1"/>
    </source>
</evidence>
<feature type="compositionally biased region" description="Polar residues" evidence="1">
    <location>
        <begin position="155"/>
        <end position="165"/>
    </location>
</feature>
<organism evidence="2 3">
    <name type="scientific">Sesamum alatum</name>
    <dbReference type="NCBI Taxonomy" id="300844"/>
    <lineage>
        <taxon>Eukaryota</taxon>
        <taxon>Viridiplantae</taxon>
        <taxon>Streptophyta</taxon>
        <taxon>Embryophyta</taxon>
        <taxon>Tracheophyta</taxon>
        <taxon>Spermatophyta</taxon>
        <taxon>Magnoliopsida</taxon>
        <taxon>eudicotyledons</taxon>
        <taxon>Gunneridae</taxon>
        <taxon>Pentapetalae</taxon>
        <taxon>asterids</taxon>
        <taxon>lamiids</taxon>
        <taxon>Lamiales</taxon>
        <taxon>Pedaliaceae</taxon>
        <taxon>Sesamum</taxon>
    </lineage>
</organism>
<feature type="region of interest" description="Disordered" evidence="1">
    <location>
        <begin position="151"/>
        <end position="211"/>
    </location>
</feature>
<evidence type="ECO:0000256" key="1">
    <source>
        <dbReference type="SAM" id="MobiDB-lite"/>
    </source>
</evidence>
<feature type="region of interest" description="Disordered" evidence="1">
    <location>
        <begin position="42"/>
        <end position="62"/>
    </location>
</feature>
<dbReference type="EMBL" id="JACGWO010000003">
    <property type="protein sequence ID" value="KAK4433490.1"/>
    <property type="molecule type" value="Genomic_DNA"/>
</dbReference>
<feature type="region of interest" description="Disordered" evidence="1">
    <location>
        <begin position="1"/>
        <end position="27"/>
    </location>
</feature>
<protein>
    <submittedName>
        <fullName evidence="2">Uncharacterized protein</fullName>
    </submittedName>
</protein>
<keyword evidence="3" id="KW-1185">Reference proteome</keyword>
<proteinExistence type="predicted"/>
<gene>
    <name evidence="2" type="ORF">Salat_1111300</name>
</gene>
<evidence type="ECO:0000313" key="3">
    <source>
        <dbReference type="Proteomes" id="UP001293254"/>
    </source>
</evidence>